<evidence type="ECO:0000313" key="3">
    <source>
        <dbReference type="Proteomes" id="UP000620064"/>
    </source>
</evidence>
<dbReference type="InterPro" id="IPR004891">
    <property type="entry name" value="Mercury-R_MerC"/>
</dbReference>
<keyword evidence="1" id="KW-0472">Membrane</keyword>
<dbReference type="EMBL" id="BMLV01000004">
    <property type="protein sequence ID" value="GGP05195.1"/>
    <property type="molecule type" value="Genomic_DNA"/>
</dbReference>
<dbReference type="RefSeq" id="WP_188618016.1">
    <property type="nucleotide sequence ID" value="NZ_BMLV01000004.1"/>
</dbReference>
<gene>
    <name evidence="2" type="ORF">GCM10010992_20430</name>
</gene>
<accession>A0ABQ2NLF9</accession>
<organism evidence="2 3">
    <name type="scientific">Cloacibacterium rupense</name>
    <dbReference type="NCBI Taxonomy" id="517423"/>
    <lineage>
        <taxon>Bacteria</taxon>
        <taxon>Pseudomonadati</taxon>
        <taxon>Bacteroidota</taxon>
        <taxon>Flavobacteriia</taxon>
        <taxon>Flavobacteriales</taxon>
        <taxon>Weeksellaceae</taxon>
    </lineage>
</organism>
<reference evidence="3" key="1">
    <citation type="journal article" date="2019" name="Int. J. Syst. Evol. Microbiol.">
        <title>The Global Catalogue of Microorganisms (GCM) 10K type strain sequencing project: providing services to taxonomists for standard genome sequencing and annotation.</title>
        <authorList>
            <consortium name="The Broad Institute Genomics Platform"/>
            <consortium name="The Broad Institute Genome Sequencing Center for Infectious Disease"/>
            <person name="Wu L."/>
            <person name="Ma J."/>
        </authorList>
    </citation>
    <scope>NUCLEOTIDE SEQUENCE [LARGE SCALE GENOMIC DNA]</scope>
    <source>
        <strain evidence="3">CGMCC 1.7656</strain>
    </source>
</reference>
<feature type="transmembrane region" description="Helical" evidence="1">
    <location>
        <begin position="39"/>
        <end position="55"/>
    </location>
</feature>
<protein>
    <recommendedName>
        <fullName evidence="4">MerC mercury resistance protein</fullName>
    </recommendedName>
</protein>
<sequence length="112" mass="12666">MKSKILDLIGVSAAVLCLIHCMAFPLLMLIPLGISHNPYIDLFFLAIGLIVVYRITKHISSFWLKSLFWISIVLIAISIGLDLFFHWHSELIFVGAAGLIMAHLINFKNHKH</sequence>
<comment type="caution">
    <text evidence="2">The sequence shown here is derived from an EMBL/GenBank/DDBJ whole genome shotgun (WGS) entry which is preliminary data.</text>
</comment>
<dbReference type="Proteomes" id="UP000620064">
    <property type="component" value="Unassembled WGS sequence"/>
</dbReference>
<feature type="transmembrane region" description="Helical" evidence="1">
    <location>
        <begin position="67"/>
        <end position="85"/>
    </location>
</feature>
<name>A0ABQ2NLF9_9FLAO</name>
<evidence type="ECO:0000256" key="1">
    <source>
        <dbReference type="SAM" id="Phobius"/>
    </source>
</evidence>
<proteinExistence type="predicted"/>
<keyword evidence="3" id="KW-1185">Reference proteome</keyword>
<dbReference type="Pfam" id="PF03203">
    <property type="entry name" value="MerC"/>
    <property type="match status" value="1"/>
</dbReference>
<evidence type="ECO:0008006" key="4">
    <source>
        <dbReference type="Google" id="ProtNLM"/>
    </source>
</evidence>
<keyword evidence="1" id="KW-1133">Transmembrane helix</keyword>
<keyword evidence="1" id="KW-0812">Transmembrane</keyword>
<evidence type="ECO:0000313" key="2">
    <source>
        <dbReference type="EMBL" id="GGP05195.1"/>
    </source>
</evidence>
<feature type="transmembrane region" description="Helical" evidence="1">
    <location>
        <begin position="91"/>
        <end position="107"/>
    </location>
</feature>